<dbReference type="EMBL" id="PXZH01000001">
    <property type="protein sequence ID" value="RST90357.1"/>
    <property type="molecule type" value="Genomic_DNA"/>
</dbReference>
<sequence>MKLYFTRHGKTRWNEEKRFQGYQGDSPLLEESYLAIDQLGKHLKDISFEAVYASPQKRAKDTAEGIISHLKHTPTIQFTDDLREIGLGSLEGVKISEARQVYDKELDHLRYQPDLYDPTAFNGESYQDVMKRSMDFIIEAVNKAEKGPLLFVSHGTTLTGCIQMLAGAPLKDARKMGGLGNNTLSVLETKGRQYPPFNLETWNDDSFLAVKQINSVDL</sequence>
<dbReference type="OrthoDB" id="9782128at2"/>
<evidence type="ECO:0000313" key="3">
    <source>
        <dbReference type="EMBL" id="RST90357.1"/>
    </source>
</evidence>
<gene>
    <name evidence="3" type="ORF">C7P63_04595</name>
</gene>
<dbReference type="PANTHER" id="PTHR48100:SF1">
    <property type="entry name" value="HISTIDINE PHOSPHATASE FAMILY PROTEIN-RELATED"/>
    <property type="match status" value="1"/>
</dbReference>
<keyword evidence="4" id="KW-1185">Reference proteome</keyword>
<dbReference type="InterPro" id="IPR013078">
    <property type="entry name" value="His_Pase_superF_clade-1"/>
</dbReference>
<dbReference type="PANTHER" id="PTHR48100">
    <property type="entry name" value="BROAD-SPECIFICITY PHOSPHATASE YOR283W-RELATED"/>
    <property type="match status" value="1"/>
</dbReference>
<dbReference type="SUPFAM" id="SSF53254">
    <property type="entry name" value="Phosphoglycerate mutase-like"/>
    <property type="match status" value="1"/>
</dbReference>
<feature type="active site" description="Tele-phosphohistidine intermediate" evidence="1">
    <location>
        <position position="8"/>
    </location>
</feature>
<organism evidence="3 4">
    <name type="scientific">Vagococcus humatus</name>
    <dbReference type="NCBI Taxonomy" id="1889241"/>
    <lineage>
        <taxon>Bacteria</taxon>
        <taxon>Bacillati</taxon>
        <taxon>Bacillota</taxon>
        <taxon>Bacilli</taxon>
        <taxon>Lactobacillales</taxon>
        <taxon>Enterococcaceae</taxon>
        <taxon>Vagococcus</taxon>
    </lineage>
</organism>
<dbReference type="SMART" id="SM00855">
    <property type="entry name" value="PGAM"/>
    <property type="match status" value="1"/>
</dbReference>
<evidence type="ECO:0000313" key="4">
    <source>
        <dbReference type="Proteomes" id="UP000277864"/>
    </source>
</evidence>
<dbReference type="CDD" id="cd07067">
    <property type="entry name" value="HP_PGM_like"/>
    <property type="match status" value="1"/>
</dbReference>
<dbReference type="Proteomes" id="UP000277864">
    <property type="component" value="Unassembled WGS sequence"/>
</dbReference>
<dbReference type="InterPro" id="IPR029033">
    <property type="entry name" value="His_PPase_superfam"/>
</dbReference>
<name>A0A429Z9G4_9ENTE</name>
<evidence type="ECO:0000256" key="1">
    <source>
        <dbReference type="PIRSR" id="PIRSR613078-1"/>
    </source>
</evidence>
<dbReference type="GO" id="GO:0005737">
    <property type="term" value="C:cytoplasm"/>
    <property type="evidence" value="ECO:0007669"/>
    <property type="project" value="TreeGrafter"/>
</dbReference>
<proteinExistence type="predicted"/>
<dbReference type="Gene3D" id="3.40.50.1240">
    <property type="entry name" value="Phosphoglycerate mutase-like"/>
    <property type="match status" value="1"/>
</dbReference>
<evidence type="ECO:0000256" key="2">
    <source>
        <dbReference type="PIRSR" id="PIRSR613078-2"/>
    </source>
</evidence>
<comment type="caution">
    <text evidence="3">The sequence shown here is derived from an EMBL/GenBank/DDBJ whole genome shotgun (WGS) entry which is preliminary data.</text>
</comment>
<feature type="binding site" evidence="2">
    <location>
        <position position="58"/>
    </location>
    <ligand>
        <name>substrate</name>
    </ligand>
</feature>
<dbReference type="InterPro" id="IPR050275">
    <property type="entry name" value="PGM_Phosphatase"/>
</dbReference>
<dbReference type="GO" id="GO:0016791">
    <property type="term" value="F:phosphatase activity"/>
    <property type="evidence" value="ECO:0007669"/>
    <property type="project" value="TreeGrafter"/>
</dbReference>
<dbReference type="AlphaFoldDB" id="A0A429Z9G4"/>
<dbReference type="Pfam" id="PF00300">
    <property type="entry name" value="His_Phos_1"/>
    <property type="match status" value="1"/>
</dbReference>
<accession>A0A429Z9G4</accession>
<protein>
    <submittedName>
        <fullName evidence="3">Histidine phosphatase family protein</fullName>
    </submittedName>
</protein>
<reference evidence="3 4" key="1">
    <citation type="submission" date="2018-03" db="EMBL/GenBank/DDBJ databases">
        <authorList>
            <person name="Gulvik C.A."/>
        </authorList>
    </citation>
    <scope>NUCLEOTIDE SEQUENCE [LARGE SCALE GENOMIC DNA]</scope>
    <source>
        <strain evidence="3 4">JCM 31581</strain>
    </source>
</reference>
<feature type="active site" description="Proton donor/acceptor" evidence="1">
    <location>
        <position position="84"/>
    </location>
</feature>
<feature type="binding site" evidence="2">
    <location>
        <begin position="7"/>
        <end position="14"/>
    </location>
    <ligand>
        <name>substrate</name>
    </ligand>
</feature>
<dbReference type="RefSeq" id="WP_125942970.1">
    <property type="nucleotide sequence ID" value="NZ_PXZH01000001.1"/>
</dbReference>